<evidence type="ECO:0000256" key="1">
    <source>
        <dbReference type="ARBA" id="ARBA00010641"/>
    </source>
</evidence>
<dbReference type="GO" id="GO:0003677">
    <property type="term" value="F:DNA binding"/>
    <property type="evidence" value="ECO:0007669"/>
    <property type="project" value="InterPro"/>
</dbReference>
<dbReference type="InterPro" id="IPR007627">
    <property type="entry name" value="RNA_pol_sigma70_r2"/>
</dbReference>
<dbReference type="PANTHER" id="PTHR43133:SF51">
    <property type="entry name" value="RNA POLYMERASE SIGMA FACTOR"/>
    <property type="match status" value="1"/>
</dbReference>
<accession>A0A167EQ50</accession>
<dbReference type="Pfam" id="PF04542">
    <property type="entry name" value="Sigma70_r2"/>
    <property type="match status" value="1"/>
</dbReference>
<dbReference type="PANTHER" id="PTHR43133">
    <property type="entry name" value="RNA POLYMERASE ECF-TYPE SIGMA FACTO"/>
    <property type="match status" value="1"/>
</dbReference>
<keyword evidence="8" id="KW-1185">Reference proteome</keyword>
<dbReference type="GO" id="GO:0016987">
    <property type="term" value="F:sigma factor activity"/>
    <property type="evidence" value="ECO:0007669"/>
    <property type="project" value="UniProtKB-KW"/>
</dbReference>
<dbReference type="SUPFAM" id="SSF88946">
    <property type="entry name" value="Sigma2 domain of RNA polymerase sigma factors"/>
    <property type="match status" value="1"/>
</dbReference>
<feature type="domain" description="RNA polymerase sigma-70 region 2" evidence="5">
    <location>
        <begin position="3"/>
        <end position="69"/>
    </location>
</feature>
<comment type="caution">
    <text evidence="7">The sequence shown here is derived from an EMBL/GenBank/DDBJ whole genome shotgun (WGS) entry which is preliminary data.</text>
</comment>
<dbReference type="EMBL" id="LRXL01000053">
    <property type="protein sequence ID" value="OAB75765.1"/>
    <property type="molecule type" value="Genomic_DNA"/>
</dbReference>
<comment type="similarity">
    <text evidence="1">Belongs to the sigma-70 factor family. ECF subfamily.</text>
</comment>
<keyword evidence="4" id="KW-0804">Transcription</keyword>
<dbReference type="Pfam" id="PF08281">
    <property type="entry name" value="Sigma70_r4_2"/>
    <property type="match status" value="1"/>
</dbReference>
<feature type="domain" description="RNA polymerase sigma factor 70 region 4 type 2" evidence="6">
    <location>
        <begin position="99"/>
        <end position="151"/>
    </location>
</feature>
<dbReference type="GO" id="GO:0006352">
    <property type="term" value="P:DNA-templated transcription initiation"/>
    <property type="evidence" value="ECO:0007669"/>
    <property type="project" value="InterPro"/>
</dbReference>
<proteinExistence type="inferred from homology"/>
<dbReference type="InterPro" id="IPR014284">
    <property type="entry name" value="RNA_pol_sigma-70_dom"/>
</dbReference>
<gene>
    <name evidence="7" type="ORF">ULVI_14920</name>
</gene>
<dbReference type="Gene3D" id="1.10.10.10">
    <property type="entry name" value="Winged helix-like DNA-binding domain superfamily/Winged helix DNA-binding domain"/>
    <property type="match status" value="1"/>
</dbReference>
<dbReference type="Proteomes" id="UP000077013">
    <property type="component" value="Unassembled WGS sequence"/>
</dbReference>
<evidence type="ECO:0000256" key="2">
    <source>
        <dbReference type="ARBA" id="ARBA00023015"/>
    </source>
</evidence>
<evidence type="ECO:0000259" key="5">
    <source>
        <dbReference type="Pfam" id="PF04542"/>
    </source>
</evidence>
<dbReference type="InterPro" id="IPR036388">
    <property type="entry name" value="WH-like_DNA-bd_sf"/>
</dbReference>
<dbReference type="CDD" id="cd06171">
    <property type="entry name" value="Sigma70_r4"/>
    <property type="match status" value="1"/>
</dbReference>
<dbReference type="STRING" id="1763537.ULVI_14920"/>
<dbReference type="InterPro" id="IPR013325">
    <property type="entry name" value="RNA_pol_sigma_r2"/>
</dbReference>
<dbReference type="Gene3D" id="1.10.1740.10">
    <property type="match status" value="1"/>
</dbReference>
<organism evidence="7 8">
    <name type="scientific">Cochleicola gelatinilyticus</name>
    <dbReference type="NCBI Taxonomy" id="1763537"/>
    <lineage>
        <taxon>Bacteria</taxon>
        <taxon>Pseudomonadati</taxon>
        <taxon>Bacteroidota</taxon>
        <taxon>Flavobacteriia</taxon>
        <taxon>Flavobacteriales</taxon>
        <taxon>Flavobacteriaceae</taxon>
        <taxon>Cochleicola</taxon>
    </lineage>
</organism>
<dbReference type="AlphaFoldDB" id="A0A167EQ50"/>
<evidence type="ECO:0000259" key="6">
    <source>
        <dbReference type="Pfam" id="PF08281"/>
    </source>
</evidence>
<dbReference type="SUPFAM" id="SSF88659">
    <property type="entry name" value="Sigma3 and sigma4 domains of RNA polymerase sigma factors"/>
    <property type="match status" value="1"/>
</dbReference>
<dbReference type="InterPro" id="IPR039425">
    <property type="entry name" value="RNA_pol_sigma-70-like"/>
</dbReference>
<keyword evidence="2" id="KW-0805">Transcription regulation</keyword>
<evidence type="ECO:0000313" key="8">
    <source>
        <dbReference type="Proteomes" id="UP000077013"/>
    </source>
</evidence>
<evidence type="ECO:0000313" key="7">
    <source>
        <dbReference type="EMBL" id="OAB75765.1"/>
    </source>
</evidence>
<keyword evidence="3" id="KW-0731">Sigma factor</keyword>
<evidence type="ECO:0000256" key="4">
    <source>
        <dbReference type="ARBA" id="ARBA00023163"/>
    </source>
</evidence>
<dbReference type="InterPro" id="IPR013324">
    <property type="entry name" value="RNA_pol_sigma_r3/r4-like"/>
</dbReference>
<reference evidence="7 8" key="1">
    <citation type="submission" date="2016-02" db="EMBL/GenBank/DDBJ databases">
        <title>Ulvibacter sp. LPB0005, isolated from Thais luteostoma.</title>
        <authorList>
            <person name="Shin S.-K."/>
            <person name="Yi H."/>
        </authorList>
    </citation>
    <scope>NUCLEOTIDE SEQUENCE [LARGE SCALE GENOMIC DNA]</scope>
    <source>
        <strain evidence="7 8">LPB0005</strain>
    </source>
</reference>
<dbReference type="InterPro" id="IPR013249">
    <property type="entry name" value="RNA_pol_sigma70_r4_t2"/>
</dbReference>
<protein>
    <submittedName>
        <fullName evidence="7">RNA polymerase subunit sigma-70</fullName>
    </submittedName>
</protein>
<dbReference type="NCBIfam" id="TIGR02937">
    <property type="entry name" value="sigma70-ECF"/>
    <property type="match status" value="1"/>
</dbReference>
<evidence type="ECO:0000256" key="3">
    <source>
        <dbReference type="ARBA" id="ARBA00023082"/>
    </source>
</evidence>
<sequence>MTLYKKYCDGMFIIANRYMRDTAAAEDAMQEAFIKAFQKLSQFKGDVTFGAWLKRIVINTCLDMIKAKKAETQPINEEVFHIVEDDSEGWTVSDDTTMDAITEAVEKLPYNYRMVVTLFLIEGYDHQEISGILDISESASRTNLHRGKAQLKEHLKHLQYGTGY</sequence>
<name>A0A167EQ50_9FLAO</name>